<dbReference type="EMBL" id="AZBU02000004">
    <property type="protein sequence ID" value="TKR82919.1"/>
    <property type="molecule type" value="Genomic_DNA"/>
</dbReference>
<reference evidence="2 3" key="1">
    <citation type="journal article" date="2015" name="Genome Biol.">
        <title>Comparative genomics of Steinernema reveals deeply conserved gene regulatory networks.</title>
        <authorList>
            <person name="Dillman A.R."/>
            <person name="Macchietto M."/>
            <person name="Porter C.F."/>
            <person name="Rogers A."/>
            <person name="Williams B."/>
            <person name="Antoshechkin I."/>
            <person name="Lee M.M."/>
            <person name="Goodwin Z."/>
            <person name="Lu X."/>
            <person name="Lewis E.E."/>
            <person name="Goodrich-Blair H."/>
            <person name="Stock S.P."/>
            <person name="Adams B.J."/>
            <person name="Sternberg P.W."/>
            <person name="Mortazavi A."/>
        </authorList>
    </citation>
    <scope>NUCLEOTIDE SEQUENCE [LARGE SCALE GENOMIC DNA]</scope>
    <source>
        <strain evidence="2 3">ALL</strain>
    </source>
</reference>
<proteinExistence type="predicted"/>
<evidence type="ECO:0000256" key="1">
    <source>
        <dbReference type="SAM" id="MobiDB-lite"/>
    </source>
</evidence>
<gene>
    <name evidence="2" type="ORF">L596_016590</name>
</gene>
<dbReference type="AlphaFoldDB" id="A0A4U5NIE8"/>
<sequence length="122" mass="13782">MKYWNGLKFPKKPKKAPKRKAAEPEVEPKKIKIEVDFENCPPATPEEIVKILKQSQDKELNTKLVQILQGMTIKASEINQLRMTVALLKTRDLVDSQAASLFIQKCVALKVSTALRSPQTHS</sequence>
<name>A0A4U5NIE8_STECR</name>
<organism evidence="2 3">
    <name type="scientific">Steinernema carpocapsae</name>
    <name type="common">Entomopathogenic nematode</name>
    <dbReference type="NCBI Taxonomy" id="34508"/>
    <lineage>
        <taxon>Eukaryota</taxon>
        <taxon>Metazoa</taxon>
        <taxon>Ecdysozoa</taxon>
        <taxon>Nematoda</taxon>
        <taxon>Chromadorea</taxon>
        <taxon>Rhabditida</taxon>
        <taxon>Tylenchina</taxon>
        <taxon>Panagrolaimomorpha</taxon>
        <taxon>Strongyloidoidea</taxon>
        <taxon>Steinernematidae</taxon>
        <taxon>Steinernema</taxon>
    </lineage>
</organism>
<keyword evidence="3" id="KW-1185">Reference proteome</keyword>
<dbReference type="Proteomes" id="UP000298663">
    <property type="component" value="Unassembled WGS sequence"/>
</dbReference>
<protein>
    <submittedName>
        <fullName evidence="2">Uncharacterized protein</fullName>
    </submittedName>
</protein>
<reference evidence="2 3" key="2">
    <citation type="journal article" date="2019" name="G3 (Bethesda)">
        <title>Hybrid Assembly of the Genome of the Entomopathogenic Nematode Steinernema carpocapsae Identifies the X-Chromosome.</title>
        <authorList>
            <person name="Serra L."/>
            <person name="Macchietto M."/>
            <person name="Macias-Munoz A."/>
            <person name="McGill C.J."/>
            <person name="Rodriguez I.M."/>
            <person name="Rodriguez B."/>
            <person name="Murad R."/>
            <person name="Mortazavi A."/>
        </authorList>
    </citation>
    <scope>NUCLEOTIDE SEQUENCE [LARGE SCALE GENOMIC DNA]</scope>
    <source>
        <strain evidence="2 3">ALL</strain>
    </source>
</reference>
<comment type="caution">
    <text evidence="2">The sequence shown here is derived from an EMBL/GenBank/DDBJ whole genome shotgun (WGS) entry which is preliminary data.</text>
</comment>
<feature type="compositionally biased region" description="Basic residues" evidence="1">
    <location>
        <begin position="9"/>
        <end position="19"/>
    </location>
</feature>
<feature type="region of interest" description="Disordered" evidence="1">
    <location>
        <begin position="1"/>
        <end position="25"/>
    </location>
</feature>
<evidence type="ECO:0000313" key="3">
    <source>
        <dbReference type="Proteomes" id="UP000298663"/>
    </source>
</evidence>
<evidence type="ECO:0000313" key="2">
    <source>
        <dbReference type="EMBL" id="TKR82919.1"/>
    </source>
</evidence>
<accession>A0A4U5NIE8</accession>